<dbReference type="PROSITE" id="PS51257">
    <property type="entry name" value="PROKAR_LIPOPROTEIN"/>
    <property type="match status" value="1"/>
</dbReference>
<dbReference type="RefSeq" id="WP_150091073.1">
    <property type="nucleotide sequence ID" value="NZ_VWSF01000018.1"/>
</dbReference>
<evidence type="ECO:0000313" key="1">
    <source>
        <dbReference type="EMBL" id="KAA5542402.1"/>
    </source>
</evidence>
<name>A0A5M6D7Y0_9BACT</name>
<sequence>MKNTICILLASLMLLGCNQSGKESATAAEQKLSSVLDNYYEERLVLFPLEATAIADNRYNDQLPNDISEAHRAKVRRMYQKYLDQLGQIDTAALNEQEKLSYAIFKLDMKTALEGLKFNDHLLPVNQFWSLPLSMGQLGSGASIQPFKTVKDYDNFLGRINGFQVWADTAIANMRRGMASGMVLPKPLTQKILPQFAALIVTDPQKSIFYDPIRNMPKDFPAAEQDRLTEAYSLAIMEKLVPAYKKMHDFLQTEYLPKSRTTTGIAAVPQGKEYYNLLVRFWTTTNKTPEEIFQIGQQEVKRIRAEMENIKTQVGFKGDLKAFFEYVKTDHKFMPYQTDEDVLNGYQAIHKRMEPQLKKLFGQVPKSKFEVRQTEEFREASASAEYTPPAPDGSRPGIFYVPILDPKKYNSSRMESLFLHEAIPGHHYQNSLQFENEALPKFRRFGWYGAYGEGWALYTESLGKELGLYTDPYQYFGRLGGEMHRAVRLVVDTGMHAKGWSREQAIQYSLENEALSEDAIIAEIERYMAIPGQALSYKTGELKIRELRQTAEKSLGSAFNISSFHDEILKDGGMPLAVLETKLNNWLKKQHKSTN</sequence>
<gene>
    <name evidence="1" type="ORF">F0145_19440</name>
</gene>
<dbReference type="Proteomes" id="UP000323426">
    <property type="component" value="Unassembled WGS sequence"/>
</dbReference>
<dbReference type="EMBL" id="VWSF01000018">
    <property type="protein sequence ID" value="KAA5542402.1"/>
    <property type="molecule type" value="Genomic_DNA"/>
</dbReference>
<organism evidence="1 2">
    <name type="scientific">Adhaeribacter rhizoryzae</name>
    <dbReference type="NCBI Taxonomy" id="2607907"/>
    <lineage>
        <taxon>Bacteria</taxon>
        <taxon>Pseudomonadati</taxon>
        <taxon>Bacteroidota</taxon>
        <taxon>Cytophagia</taxon>
        <taxon>Cytophagales</taxon>
        <taxon>Hymenobacteraceae</taxon>
        <taxon>Adhaeribacter</taxon>
    </lineage>
</organism>
<comment type="caution">
    <text evidence="1">The sequence shown here is derived from an EMBL/GenBank/DDBJ whole genome shotgun (WGS) entry which is preliminary data.</text>
</comment>
<dbReference type="InterPro" id="IPR010281">
    <property type="entry name" value="DUF885"/>
</dbReference>
<reference evidence="1 2" key="1">
    <citation type="submission" date="2019-09" db="EMBL/GenBank/DDBJ databases">
        <title>Genome sequence and assembly of Adhaeribacter sp.</title>
        <authorList>
            <person name="Chhetri G."/>
        </authorList>
    </citation>
    <scope>NUCLEOTIDE SEQUENCE [LARGE SCALE GENOMIC DNA]</scope>
    <source>
        <strain evidence="1 2">DK36</strain>
    </source>
</reference>
<protein>
    <submittedName>
        <fullName evidence="1">DUF885 domain-containing protein</fullName>
    </submittedName>
</protein>
<dbReference type="PANTHER" id="PTHR33361">
    <property type="entry name" value="GLR0591 PROTEIN"/>
    <property type="match status" value="1"/>
</dbReference>
<accession>A0A5M6D7Y0</accession>
<keyword evidence="2" id="KW-1185">Reference proteome</keyword>
<evidence type="ECO:0000313" key="2">
    <source>
        <dbReference type="Proteomes" id="UP000323426"/>
    </source>
</evidence>
<dbReference type="PANTHER" id="PTHR33361:SF16">
    <property type="entry name" value="DUF885 DOMAIN-CONTAINING PROTEIN"/>
    <property type="match status" value="1"/>
</dbReference>
<dbReference type="AlphaFoldDB" id="A0A5M6D7Y0"/>
<proteinExistence type="predicted"/>
<dbReference type="Pfam" id="PF05960">
    <property type="entry name" value="DUF885"/>
    <property type="match status" value="1"/>
</dbReference>